<protein>
    <submittedName>
        <fullName evidence="2">Uncharacterized protein</fullName>
    </submittedName>
</protein>
<evidence type="ECO:0000313" key="2">
    <source>
        <dbReference type="EMBL" id="MET3752634.1"/>
    </source>
</evidence>
<evidence type="ECO:0000256" key="1">
    <source>
        <dbReference type="SAM" id="MobiDB-lite"/>
    </source>
</evidence>
<dbReference type="EMBL" id="JBEPMJ010000074">
    <property type="protein sequence ID" value="MET3752634.1"/>
    <property type="molecule type" value="Genomic_DNA"/>
</dbReference>
<organism evidence="2 3">
    <name type="scientific">Blautia caecimuris</name>
    <dbReference type="NCBI Taxonomy" id="1796615"/>
    <lineage>
        <taxon>Bacteria</taxon>
        <taxon>Bacillati</taxon>
        <taxon>Bacillota</taxon>
        <taxon>Clostridia</taxon>
        <taxon>Lachnospirales</taxon>
        <taxon>Lachnospiraceae</taxon>
        <taxon>Blautia</taxon>
    </lineage>
</organism>
<sequence length="133" mass="15911">MKLTRHNGRAGKNGAYNPKHNDRSFNINNSEHIDEERAKGNIYWDCFNGYRTFYDKGNECELANTFEEAEELYYSIHYKGFIEGQNERNIKNRHPERNCTTSDILKHKKTCPEETIYQIGTLEITFHQIYYYR</sequence>
<gene>
    <name evidence="2" type="ORF">ABID24_003908</name>
</gene>
<keyword evidence="3" id="KW-1185">Reference proteome</keyword>
<dbReference type="Proteomes" id="UP001549106">
    <property type="component" value="Unassembled WGS sequence"/>
</dbReference>
<reference evidence="2 3" key="1">
    <citation type="submission" date="2024-06" db="EMBL/GenBank/DDBJ databases">
        <title>Genomic Encyclopedia of Type Strains, Phase IV (KMG-IV): sequencing the most valuable type-strain genomes for metagenomic binning, comparative biology and taxonomic classification.</title>
        <authorList>
            <person name="Goeker M."/>
        </authorList>
    </citation>
    <scope>NUCLEOTIDE SEQUENCE [LARGE SCALE GENOMIC DNA]</scope>
    <source>
        <strain evidence="2 3">DSM 29492</strain>
    </source>
</reference>
<feature type="region of interest" description="Disordered" evidence="1">
    <location>
        <begin position="1"/>
        <end position="26"/>
    </location>
</feature>
<accession>A0ABV2M827</accession>
<name>A0ABV2M827_9FIRM</name>
<evidence type="ECO:0000313" key="3">
    <source>
        <dbReference type="Proteomes" id="UP001549106"/>
    </source>
</evidence>
<proteinExistence type="predicted"/>
<comment type="caution">
    <text evidence="2">The sequence shown here is derived from an EMBL/GenBank/DDBJ whole genome shotgun (WGS) entry which is preliminary data.</text>
</comment>